<dbReference type="AlphaFoldDB" id="F5XM67"/>
<dbReference type="InterPro" id="IPR001387">
    <property type="entry name" value="Cro/C1-type_HTH"/>
</dbReference>
<proteinExistence type="predicted"/>
<dbReference type="EMBL" id="AP012204">
    <property type="protein sequence ID" value="BAK36324.1"/>
    <property type="molecule type" value="Genomic_DNA"/>
</dbReference>
<dbReference type="SUPFAM" id="SSF47413">
    <property type="entry name" value="lambda repressor-like DNA-binding domains"/>
    <property type="match status" value="1"/>
</dbReference>
<dbReference type="OrthoDB" id="3255837at2"/>
<dbReference type="PROSITE" id="PS50943">
    <property type="entry name" value="HTH_CROC1"/>
    <property type="match status" value="1"/>
</dbReference>
<reference evidence="2 3" key="1">
    <citation type="submission" date="2011-05" db="EMBL/GenBank/DDBJ databases">
        <title>Whole genome sequence of Microlunatus phosphovorus NM-1.</title>
        <authorList>
            <person name="Hosoyama A."/>
            <person name="Sasaki K."/>
            <person name="Harada T."/>
            <person name="Igarashi R."/>
            <person name="Kawakoshi A."/>
            <person name="Sasagawa M."/>
            <person name="Fukada J."/>
            <person name="Nakamura S."/>
            <person name="Katano Y."/>
            <person name="Hanada S."/>
            <person name="Kamagata Y."/>
            <person name="Nakamura N."/>
            <person name="Yamazaki S."/>
            <person name="Fujita N."/>
        </authorList>
    </citation>
    <scope>NUCLEOTIDE SEQUENCE [LARGE SCALE GENOMIC DNA]</scope>
    <source>
        <strain evidence="3">ATCC 700054 / DSM 10555 / JCM 9379 / NBRC 101784 / NCIMB 13414 / VKM Ac-1990 / NM-1</strain>
    </source>
</reference>
<dbReference type="Pfam" id="PF01381">
    <property type="entry name" value="HTH_3"/>
    <property type="match status" value="1"/>
</dbReference>
<evidence type="ECO:0000313" key="3">
    <source>
        <dbReference type="Proteomes" id="UP000007947"/>
    </source>
</evidence>
<organism evidence="2 3">
    <name type="scientific">Microlunatus phosphovorus (strain ATCC 700054 / DSM 10555 / JCM 9379 / NBRC 101784 / NCIMB 13414 / VKM Ac-1990 / NM-1)</name>
    <dbReference type="NCBI Taxonomy" id="1032480"/>
    <lineage>
        <taxon>Bacteria</taxon>
        <taxon>Bacillati</taxon>
        <taxon>Actinomycetota</taxon>
        <taxon>Actinomycetes</taxon>
        <taxon>Propionibacteriales</taxon>
        <taxon>Propionibacteriaceae</taxon>
        <taxon>Microlunatus</taxon>
    </lineage>
</organism>
<dbReference type="HOGENOM" id="CLU_066192_47_6_11"/>
<dbReference type="KEGG" id="mph:MLP_33100"/>
<feature type="domain" description="HTH cro/C1-type" evidence="1">
    <location>
        <begin position="18"/>
        <end position="72"/>
    </location>
</feature>
<dbReference type="Gene3D" id="1.10.260.40">
    <property type="entry name" value="lambda repressor-like DNA-binding domains"/>
    <property type="match status" value="1"/>
</dbReference>
<evidence type="ECO:0000259" key="1">
    <source>
        <dbReference type="PROSITE" id="PS50943"/>
    </source>
</evidence>
<evidence type="ECO:0000313" key="2">
    <source>
        <dbReference type="EMBL" id="BAK36324.1"/>
    </source>
</evidence>
<gene>
    <name evidence="2" type="ordered locus">MLP_33100</name>
</gene>
<dbReference type="SMART" id="SM00530">
    <property type="entry name" value="HTH_XRE"/>
    <property type="match status" value="1"/>
</dbReference>
<accession>F5XM67</accession>
<dbReference type="STRING" id="1032480.MLP_33100"/>
<protein>
    <submittedName>
        <fullName evidence="2">Putative Xre family DNA binding protein</fullName>
    </submittedName>
</protein>
<keyword evidence="3" id="KW-1185">Reference proteome</keyword>
<name>F5XM67_MICPN</name>
<dbReference type="GO" id="GO:0003677">
    <property type="term" value="F:DNA binding"/>
    <property type="evidence" value="ECO:0007669"/>
    <property type="project" value="InterPro"/>
</dbReference>
<dbReference type="CDD" id="cd00093">
    <property type="entry name" value="HTH_XRE"/>
    <property type="match status" value="1"/>
</dbReference>
<sequence>MTRHTARLRSPADFGLAVQQARLARGLTQRQLAAELDVPQSTISEIESGKATIYIRRLLSIARVTGLEFAATWEGDDAPRS</sequence>
<dbReference type="Proteomes" id="UP000007947">
    <property type="component" value="Chromosome"/>
</dbReference>
<dbReference type="InterPro" id="IPR010982">
    <property type="entry name" value="Lambda_DNA-bd_dom_sf"/>
</dbReference>
<dbReference type="eggNOG" id="COG1396">
    <property type="taxonomic scope" value="Bacteria"/>
</dbReference>